<dbReference type="RefSeq" id="WP_007174328.1">
    <property type="nucleotide sequence ID" value="NZ_GG704781.1"/>
</dbReference>
<proteinExistence type="predicted"/>
<dbReference type="Pfam" id="PF16115">
    <property type="entry name" value="DUF4831"/>
    <property type="match status" value="1"/>
</dbReference>
<comment type="caution">
    <text evidence="1">The sequence shown here is derived from an EMBL/GenBank/DDBJ whole genome shotgun (WGS) entry which is preliminary data.</text>
</comment>
<protein>
    <recommendedName>
        <fullName evidence="3">DUF4831 domain-containing protein</fullName>
    </recommendedName>
</protein>
<dbReference type="AlphaFoldDB" id="D1PZ40"/>
<evidence type="ECO:0000313" key="2">
    <source>
        <dbReference type="Proteomes" id="UP000003160"/>
    </source>
</evidence>
<accession>D1PZ40</accession>
<dbReference type="InterPro" id="IPR032265">
    <property type="entry name" value="DUF4831"/>
</dbReference>
<dbReference type="eggNOG" id="ENOG502ZAG0">
    <property type="taxonomic scope" value="Bacteria"/>
</dbReference>
<evidence type="ECO:0008006" key="3">
    <source>
        <dbReference type="Google" id="ProtNLM"/>
    </source>
</evidence>
<keyword evidence="2" id="KW-1185">Reference proteome</keyword>
<reference evidence="1 2" key="1">
    <citation type="submission" date="2009-10" db="EMBL/GenBank/DDBJ databases">
        <authorList>
            <person name="Qin X."/>
            <person name="Bachman B."/>
            <person name="Battles P."/>
            <person name="Bell A."/>
            <person name="Bess C."/>
            <person name="Bickham C."/>
            <person name="Chaboub L."/>
            <person name="Chen D."/>
            <person name="Coyle M."/>
            <person name="Deiros D.R."/>
            <person name="Dinh H."/>
            <person name="Forbes L."/>
            <person name="Fowler G."/>
            <person name="Francisco L."/>
            <person name="Fu Q."/>
            <person name="Gubbala S."/>
            <person name="Hale W."/>
            <person name="Han Y."/>
            <person name="Hemphill L."/>
            <person name="Highlander S.K."/>
            <person name="Hirani K."/>
            <person name="Hogues M."/>
            <person name="Jackson L."/>
            <person name="Jakkamsetti A."/>
            <person name="Javaid M."/>
            <person name="Jiang H."/>
            <person name="Korchina V."/>
            <person name="Kovar C."/>
            <person name="Lara F."/>
            <person name="Lee S."/>
            <person name="Mata R."/>
            <person name="Mathew T."/>
            <person name="Moen C."/>
            <person name="Morales K."/>
            <person name="Munidasa M."/>
            <person name="Nazareth L."/>
            <person name="Ngo R."/>
            <person name="Nguyen L."/>
            <person name="Okwuonu G."/>
            <person name="Ongeri F."/>
            <person name="Patil S."/>
            <person name="Petrosino J."/>
            <person name="Pham C."/>
            <person name="Pham P."/>
            <person name="Pu L.-L."/>
            <person name="Puazo M."/>
            <person name="Raj R."/>
            <person name="Reid J."/>
            <person name="Rouhana J."/>
            <person name="Saada N."/>
            <person name="Shang Y."/>
            <person name="Simmons D."/>
            <person name="Thornton R."/>
            <person name="Warren J."/>
            <person name="Weissenberger G."/>
            <person name="Zhang J."/>
            <person name="Zhang L."/>
            <person name="Zhou C."/>
            <person name="Zhu D."/>
            <person name="Muzny D."/>
            <person name="Worley K."/>
            <person name="Gibbs R."/>
        </authorList>
    </citation>
    <scope>NUCLEOTIDE SEQUENCE [LARGE SCALE GENOMIC DNA]</scope>
    <source>
        <strain evidence="1 2">DSM 17361</strain>
    </source>
</reference>
<dbReference type="HOGENOM" id="CLU_067505_0_0_10"/>
<organism evidence="1 2">
    <name type="scientific">Hallella bergensis DSM 17361</name>
    <dbReference type="NCBI Taxonomy" id="585502"/>
    <lineage>
        <taxon>Bacteria</taxon>
        <taxon>Pseudomonadati</taxon>
        <taxon>Bacteroidota</taxon>
        <taxon>Bacteroidia</taxon>
        <taxon>Bacteroidales</taxon>
        <taxon>Prevotellaceae</taxon>
        <taxon>Hallella</taxon>
    </lineage>
</organism>
<dbReference type="Proteomes" id="UP000003160">
    <property type="component" value="Unassembled WGS sequence"/>
</dbReference>
<gene>
    <name evidence="1" type="ORF">HMPREF0645_2225</name>
</gene>
<evidence type="ECO:0000313" key="1">
    <source>
        <dbReference type="EMBL" id="EFA43274.1"/>
    </source>
</evidence>
<dbReference type="EMBL" id="ACKS01000082">
    <property type="protein sequence ID" value="EFA43274.1"/>
    <property type="molecule type" value="Genomic_DNA"/>
</dbReference>
<name>D1PZ40_9BACT</name>
<sequence>MMMTTTTTKNYIFSRHYLNKHFHAKAWGVLFLLLFIPLFASAQSVEGTSYYLPKAVARFTIKVEKTQYTPGRLATYAPRYLKKNVQQEATVTYRLIGMDMTQLAVPDTAKHFQLIIEKKRSINKVTRGDNGQLLAINADAQPMEVVTPTFTPAPRPRPINPKDLMSEEILNAGSNAKMAELTAREIYDIRDSRNQLSRGEADFMPKDGAQLRMMLANLDRQEQGLSQLFEGVVTRDTTWTTIDFLPTTEGQEVLFRLSKHLGLVDKDDLSGVPYYINVEDHHTAATQQPAPANKKEDKNDIGLRVSQPGKITMTVHCDNQTIGTYELSAPQFGTVESLSGDLFGRKNSSRIILDPLTGSIRTIEAIPVD</sequence>